<dbReference type="PROSITE" id="PS01124">
    <property type="entry name" value="HTH_ARAC_FAMILY_2"/>
    <property type="match status" value="1"/>
</dbReference>
<dbReference type="SUPFAM" id="SSF46689">
    <property type="entry name" value="Homeodomain-like"/>
    <property type="match status" value="1"/>
</dbReference>
<organism evidence="6">
    <name type="scientific">Paenibacillus sp. BIHB 4019</name>
    <dbReference type="NCBI Taxonomy" id="1870819"/>
    <lineage>
        <taxon>Bacteria</taxon>
        <taxon>Bacillati</taxon>
        <taxon>Bacillota</taxon>
        <taxon>Bacilli</taxon>
        <taxon>Bacillales</taxon>
        <taxon>Paenibacillaceae</taxon>
        <taxon>Paenibacillus</taxon>
    </lineage>
</organism>
<evidence type="ECO:0000259" key="5">
    <source>
        <dbReference type="PROSITE" id="PS01124"/>
    </source>
</evidence>
<evidence type="ECO:0000256" key="1">
    <source>
        <dbReference type="ARBA" id="ARBA00023015"/>
    </source>
</evidence>
<dbReference type="PROSITE" id="PS00041">
    <property type="entry name" value="HTH_ARAC_FAMILY_1"/>
    <property type="match status" value="1"/>
</dbReference>
<reference evidence="6" key="1">
    <citation type="submission" date="2016-08" db="EMBL/GenBank/DDBJ databases">
        <title>Complete Genome Seqeunce of Paenibacillus sp. BIHB 4019 from tea rhizoplane.</title>
        <authorList>
            <person name="Thakur R."/>
            <person name="Swarnkar M.K."/>
            <person name="Gulati A."/>
        </authorList>
    </citation>
    <scope>NUCLEOTIDE SEQUENCE [LARGE SCALE GENOMIC DNA]</scope>
    <source>
        <strain evidence="6">BIHB4019</strain>
    </source>
</reference>
<dbReference type="InterPro" id="IPR009057">
    <property type="entry name" value="Homeodomain-like_sf"/>
</dbReference>
<name>A0A1B2DKI9_9BACL</name>
<evidence type="ECO:0000256" key="4">
    <source>
        <dbReference type="SAM" id="Phobius"/>
    </source>
</evidence>
<dbReference type="GO" id="GO:0003700">
    <property type="term" value="F:DNA-binding transcription factor activity"/>
    <property type="evidence" value="ECO:0007669"/>
    <property type="project" value="InterPro"/>
</dbReference>
<keyword evidence="4" id="KW-1133">Transmembrane helix</keyword>
<dbReference type="InterPro" id="IPR018062">
    <property type="entry name" value="HTH_AraC-typ_CS"/>
</dbReference>
<keyword evidence="1" id="KW-0805">Transcription regulation</keyword>
<evidence type="ECO:0000256" key="2">
    <source>
        <dbReference type="ARBA" id="ARBA00023125"/>
    </source>
</evidence>
<protein>
    <recommendedName>
        <fullName evidence="5">HTH araC/xylS-type domain-containing protein</fullName>
    </recommendedName>
</protein>
<feature type="transmembrane region" description="Helical" evidence="4">
    <location>
        <begin position="268"/>
        <end position="291"/>
    </location>
</feature>
<keyword evidence="4" id="KW-0812">Transmembrane</keyword>
<dbReference type="SMART" id="SM00342">
    <property type="entry name" value="HTH_ARAC"/>
    <property type="match status" value="1"/>
</dbReference>
<keyword evidence="3" id="KW-0804">Transcription</keyword>
<accession>A0A1B2DKI9</accession>
<keyword evidence="4" id="KW-0472">Membrane</keyword>
<sequence>MGVFSVKKMNWYYRMILSYTSIFFVVISSLLFIFFMVLHHDSDNKYIETNQAILERMVSNTDASLKLIERNMASELLSDKWLQKFYSERPKTAFDDFEIQKKLTEMKASFPLPNSIYIYNEAEQRIISDSGTYSLQSFGDRSFIQANYAQSTTEKWTVPRLVDKWGFDENSQKVVSLMKHYYHGNKKQGAIVVNVKVNSILDHLNSISESDYNSFGLIVKRNYELANSKKEIADSANIVYSEYTGWEYYSSSAADRSYATLSVFSGRWMLIVVIIIVLALVGFTLVTHLLYKPIQAILNKMGQCFIRKSEEVGVNHVKNEFTFIEMALDQLLKKSSDYESLYREDSLLRQQRLFYDLLAGHQTLSDKQFETQMTVLNMPYLFDRLGVIIVEMDYYTRFTEKYKPSDQQLLKFIIENAFHDLGQQYKLFVWHAWMEPNRIAFVVHQCKSEASVLKSTAELASEFQAWIGHNLELTVTIGIGADSDSIETIAESYRNARENVSLKPVIGTNTVIDNRVSSGKVSIDNYAYLQAIESIVHSFRKNECDWNEKLIQLFKQLREMRFDKPEMSAFVQSFVLQMEKEINVLYPGIQQIWKNEFLYKFTELCNQPETLDELEKDLMGTMSAFEAIAAQDRQARRHHSIAFQAKSYIDTHFADPVLSLSGVSAYLKLQPSSLSQLFKEELGEKFIDYVLRVRLEYAKRLLSETDEPIQSIAEQIGYQNVISFYRAFKKIQEIPPGEYRNIHRAQSK</sequence>
<keyword evidence="2" id="KW-0238">DNA-binding</keyword>
<dbReference type="EMBL" id="CP016808">
    <property type="protein sequence ID" value="ANY68228.1"/>
    <property type="molecule type" value="Genomic_DNA"/>
</dbReference>
<evidence type="ECO:0000256" key="3">
    <source>
        <dbReference type="ARBA" id="ARBA00023163"/>
    </source>
</evidence>
<feature type="transmembrane region" description="Helical" evidence="4">
    <location>
        <begin position="12"/>
        <end position="38"/>
    </location>
</feature>
<gene>
    <name evidence="6" type="ORF">BBD42_18400</name>
</gene>
<dbReference type="InterPro" id="IPR018060">
    <property type="entry name" value="HTH_AraC"/>
</dbReference>
<dbReference type="Gene3D" id="1.10.10.60">
    <property type="entry name" value="Homeodomain-like"/>
    <property type="match status" value="2"/>
</dbReference>
<dbReference type="AlphaFoldDB" id="A0A1B2DKI9"/>
<dbReference type="Pfam" id="PF12833">
    <property type="entry name" value="HTH_18"/>
    <property type="match status" value="1"/>
</dbReference>
<evidence type="ECO:0000313" key="6">
    <source>
        <dbReference type="EMBL" id="ANY68228.1"/>
    </source>
</evidence>
<proteinExistence type="predicted"/>
<dbReference type="PANTHER" id="PTHR43280">
    <property type="entry name" value="ARAC-FAMILY TRANSCRIPTIONAL REGULATOR"/>
    <property type="match status" value="1"/>
</dbReference>
<feature type="domain" description="HTH araC/xylS-type" evidence="5">
    <location>
        <begin position="643"/>
        <end position="742"/>
    </location>
</feature>
<dbReference type="PANTHER" id="PTHR43280:SF2">
    <property type="entry name" value="HTH-TYPE TRANSCRIPTIONAL REGULATOR EXSA"/>
    <property type="match status" value="1"/>
</dbReference>
<dbReference type="GO" id="GO:0043565">
    <property type="term" value="F:sequence-specific DNA binding"/>
    <property type="evidence" value="ECO:0007669"/>
    <property type="project" value="InterPro"/>
</dbReference>